<dbReference type="GO" id="GO:0005509">
    <property type="term" value="F:calcium ion binding"/>
    <property type="evidence" value="ECO:0007669"/>
    <property type="project" value="InterPro"/>
</dbReference>
<evidence type="ECO:0008006" key="4">
    <source>
        <dbReference type="Google" id="ProtNLM"/>
    </source>
</evidence>
<protein>
    <recommendedName>
        <fullName evidence="4">Cadherin domain-containing protein</fullName>
    </recommendedName>
</protein>
<dbReference type="Gene3D" id="2.60.40.60">
    <property type="entry name" value="Cadherins"/>
    <property type="match status" value="1"/>
</dbReference>
<accession>A0A1W0X1U1</accession>
<feature type="signal peptide" evidence="1">
    <location>
        <begin position="1"/>
        <end position="22"/>
    </location>
</feature>
<dbReference type="Proteomes" id="UP000192578">
    <property type="component" value="Unassembled WGS sequence"/>
</dbReference>
<dbReference type="CDD" id="cd11304">
    <property type="entry name" value="Cadherin_repeat"/>
    <property type="match status" value="1"/>
</dbReference>
<comment type="caution">
    <text evidence="2">The sequence shown here is derived from an EMBL/GenBank/DDBJ whole genome shotgun (WGS) entry which is preliminary data.</text>
</comment>
<keyword evidence="1" id="KW-0732">Signal</keyword>
<keyword evidence="3" id="KW-1185">Reference proteome</keyword>
<dbReference type="InterPro" id="IPR015919">
    <property type="entry name" value="Cadherin-like_sf"/>
</dbReference>
<evidence type="ECO:0000313" key="3">
    <source>
        <dbReference type="Proteomes" id="UP000192578"/>
    </source>
</evidence>
<sequence>MSVVDFPSLFYVVFIFVTYANGLHEEEIEQPREKRQTTNGPVFSQPSFSFCVVNPSQGTVVGKVTLSSVGTGQSFFSFPTINNNLAIDQATGSITIVGTLPTTQNLVVQAMDMVGLSTTASVTIITGNSCSNTGNTENNGNSGNMGNNGGSMISFPQLSYLFQLPNCKVSAIIGKVAVSSVPPGTIVTYSLDSYNNSKLMILPFTGEIYLRGGIVGNFVTTVTATSSTGEIESVPVVITSNVCETVGTTPVWLRSVLNFGTTTYTFHNANGNAGSPIDQVFATNSATPGATVTYRTTSRQFTVNLVNGLVSVGTAPLPPGTYTLSVTAYDSTGQTKTTTVTVNVTRAG</sequence>
<feature type="chain" id="PRO_5012980862" description="Cadherin domain-containing protein" evidence="1">
    <location>
        <begin position="23"/>
        <end position="348"/>
    </location>
</feature>
<dbReference type="EMBL" id="MTYJ01000023">
    <property type="protein sequence ID" value="OQV21438.1"/>
    <property type="molecule type" value="Genomic_DNA"/>
</dbReference>
<reference evidence="3" key="1">
    <citation type="submission" date="2017-01" db="EMBL/GenBank/DDBJ databases">
        <title>Comparative genomics of anhydrobiosis in the tardigrade Hypsibius dujardini.</title>
        <authorList>
            <person name="Yoshida Y."/>
            <person name="Koutsovoulos G."/>
            <person name="Laetsch D."/>
            <person name="Stevens L."/>
            <person name="Kumar S."/>
            <person name="Horikawa D."/>
            <person name="Ishino K."/>
            <person name="Komine S."/>
            <person name="Tomita M."/>
            <person name="Blaxter M."/>
            <person name="Arakawa K."/>
        </authorList>
    </citation>
    <scope>NUCLEOTIDE SEQUENCE [LARGE SCALE GENOMIC DNA]</scope>
    <source>
        <strain evidence="3">Z151</strain>
    </source>
</reference>
<gene>
    <name evidence="2" type="ORF">BV898_04645</name>
</gene>
<evidence type="ECO:0000313" key="2">
    <source>
        <dbReference type="EMBL" id="OQV21438.1"/>
    </source>
</evidence>
<proteinExistence type="predicted"/>
<dbReference type="AlphaFoldDB" id="A0A1W0X1U1"/>
<dbReference type="SUPFAM" id="SSF49313">
    <property type="entry name" value="Cadherin-like"/>
    <property type="match status" value="2"/>
</dbReference>
<evidence type="ECO:0000256" key="1">
    <source>
        <dbReference type="SAM" id="SignalP"/>
    </source>
</evidence>
<name>A0A1W0X1U1_HYPEX</name>
<organism evidence="2 3">
    <name type="scientific">Hypsibius exemplaris</name>
    <name type="common">Freshwater tardigrade</name>
    <dbReference type="NCBI Taxonomy" id="2072580"/>
    <lineage>
        <taxon>Eukaryota</taxon>
        <taxon>Metazoa</taxon>
        <taxon>Ecdysozoa</taxon>
        <taxon>Tardigrada</taxon>
        <taxon>Eutardigrada</taxon>
        <taxon>Parachela</taxon>
        <taxon>Hypsibioidea</taxon>
        <taxon>Hypsibiidae</taxon>
        <taxon>Hypsibius</taxon>
    </lineage>
</organism>
<dbReference type="GO" id="GO:0016020">
    <property type="term" value="C:membrane"/>
    <property type="evidence" value="ECO:0007669"/>
    <property type="project" value="InterPro"/>
</dbReference>